<name>A0A5B2W9G1_9PSEU</name>
<feature type="region of interest" description="Disordered" evidence="1">
    <location>
        <begin position="1"/>
        <end position="32"/>
    </location>
</feature>
<protein>
    <submittedName>
        <fullName evidence="2">Uncharacterized protein</fullName>
    </submittedName>
</protein>
<keyword evidence="3" id="KW-1185">Reference proteome</keyword>
<evidence type="ECO:0000313" key="2">
    <source>
        <dbReference type="EMBL" id="KAA2247176.1"/>
    </source>
</evidence>
<comment type="caution">
    <text evidence="2">The sequence shown here is derived from an EMBL/GenBank/DDBJ whole genome shotgun (WGS) entry which is preliminary data.</text>
</comment>
<reference evidence="2 3" key="1">
    <citation type="submission" date="2019-09" db="EMBL/GenBank/DDBJ databases">
        <title>Goodfellowia gen. nov., a new genus of the Pseudonocardineae related to Actinoalloteichus, containing Goodfellowia coeruleoviolacea gen. nov., comb. nov. gen. nov., comb. nov.</title>
        <authorList>
            <person name="Labeda D."/>
        </authorList>
    </citation>
    <scope>NUCLEOTIDE SEQUENCE [LARGE SCALE GENOMIC DNA]</scope>
    <source>
        <strain evidence="2 3">AN110305</strain>
    </source>
</reference>
<evidence type="ECO:0000313" key="3">
    <source>
        <dbReference type="Proteomes" id="UP000323454"/>
    </source>
</evidence>
<reference evidence="2 3" key="2">
    <citation type="submission" date="2019-09" db="EMBL/GenBank/DDBJ databases">
        <authorList>
            <person name="Jin C."/>
        </authorList>
    </citation>
    <scope>NUCLEOTIDE SEQUENCE [LARGE SCALE GENOMIC DNA]</scope>
    <source>
        <strain evidence="2 3">AN110305</strain>
    </source>
</reference>
<dbReference type="Proteomes" id="UP000323454">
    <property type="component" value="Unassembled WGS sequence"/>
</dbReference>
<organism evidence="2 3">
    <name type="scientific">Solihabitans fulvus</name>
    <dbReference type="NCBI Taxonomy" id="1892852"/>
    <lineage>
        <taxon>Bacteria</taxon>
        <taxon>Bacillati</taxon>
        <taxon>Actinomycetota</taxon>
        <taxon>Actinomycetes</taxon>
        <taxon>Pseudonocardiales</taxon>
        <taxon>Pseudonocardiaceae</taxon>
        <taxon>Solihabitans</taxon>
    </lineage>
</organism>
<proteinExistence type="predicted"/>
<sequence>MFGSSRRHRVEPPAVLGDAPTVAAPGSAAGRPPLEHTHELVEAAPLYTVAMPYDVAADHEAIMVFVTEIGPATALTDMVANCLRRLAQEASRRGCDAVYGVQQSMAADAGQIFLSLLGTGARPIHDLDRPPPLPGA</sequence>
<dbReference type="AlphaFoldDB" id="A0A5B2W9G1"/>
<dbReference type="RefSeq" id="WP_149855209.1">
    <property type="nucleotide sequence ID" value="NZ_VUOB01000118.1"/>
</dbReference>
<gene>
    <name evidence="2" type="ORF">F0L68_40375</name>
</gene>
<dbReference type="EMBL" id="VUOB01000118">
    <property type="protein sequence ID" value="KAA2247176.1"/>
    <property type="molecule type" value="Genomic_DNA"/>
</dbReference>
<evidence type="ECO:0000256" key="1">
    <source>
        <dbReference type="SAM" id="MobiDB-lite"/>
    </source>
</evidence>
<accession>A0A5B2W9G1</accession>